<dbReference type="OMA" id="NNNACAR"/>
<feature type="compositionally biased region" description="Low complexity" evidence="1">
    <location>
        <begin position="236"/>
        <end position="246"/>
    </location>
</feature>
<keyword evidence="2" id="KW-0812">Transmembrane</keyword>
<accession>A4HBI9</accession>
<feature type="transmembrane region" description="Helical" evidence="2">
    <location>
        <begin position="311"/>
        <end position="330"/>
    </location>
</feature>
<reference evidence="4 5" key="1">
    <citation type="journal article" date="2007" name="Nat. Genet.">
        <title>Comparative genomic analysis of three Leishmania species that cause diverse human disease.</title>
        <authorList>
            <person name="Peacock C.S."/>
            <person name="Seeger K."/>
            <person name="Harris D."/>
            <person name="Murphy L."/>
            <person name="Ruiz J.C."/>
            <person name="Quail M.A."/>
            <person name="Peters N."/>
            <person name="Adlem E."/>
            <person name="Tivey A."/>
            <person name="Aslett M."/>
            <person name="Kerhornou A."/>
            <person name="Ivens A."/>
            <person name="Fraser A."/>
            <person name="Rajandream M.A."/>
            <person name="Carver T."/>
            <person name="Norbertczak H."/>
            <person name="Chillingworth T."/>
            <person name="Hance Z."/>
            <person name="Jagels K."/>
            <person name="Moule S."/>
            <person name="Ormond D."/>
            <person name="Rutter S."/>
            <person name="Squares R."/>
            <person name="Whitehead S."/>
            <person name="Rabbinowitsch E."/>
            <person name="Arrowsmith C."/>
            <person name="White B."/>
            <person name="Thurston S."/>
            <person name="Bringaud F."/>
            <person name="Baldauf S.L."/>
            <person name="Faulconbridge A."/>
            <person name="Jeffares D."/>
            <person name="Depledge D.P."/>
            <person name="Oyola S.O."/>
            <person name="Hilley J.D."/>
            <person name="Brito L.O."/>
            <person name="Tosi L.R."/>
            <person name="Barrell B."/>
            <person name="Cruz A.K."/>
            <person name="Mottram J.C."/>
            <person name="Smith D.F."/>
            <person name="Berriman M."/>
        </authorList>
    </citation>
    <scope>NUCLEOTIDE SEQUENCE [LARGE SCALE GENOMIC DNA]</scope>
    <source>
        <strain evidence="4 5">MHOM/BR/75/M2904</strain>
    </source>
</reference>
<dbReference type="AlphaFoldDB" id="A4HBI9"/>
<evidence type="ECO:0000256" key="3">
    <source>
        <dbReference type="SAM" id="SignalP"/>
    </source>
</evidence>
<dbReference type="RefSeq" id="XP_001564709.1">
    <property type="nucleotide sequence ID" value="XM_001564659.1"/>
</dbReference>
<evidence type="ECO:0000313" key="5">
    <source>
        <dbReference type="Proteomes" id="UP000007258"/>
    </source>
</evidence>
<dbReference type="InParanoid" id="A4HBI9"/>
<dbReference type="Pfam" id="PF07344">
    <property type="entry name" value="Amastin"/>
    <property type="match status" value="1"/>
</dbReference>
<dbReference type="KEGG" id="lbz:LBRM_20_4290"/>
<dbReference type="EMBL" id="FR798994">
    <property type="protein sequence ID" value="CAM38775.1"/>
    <property type="molecule type" value="Genomic_DNA"/>
</dbReference>
<protein>
    <submittedName>
        <fullName evidence="4">Amastin-like surface protein</fullName>
    </submittedName>
</protein>
<keyword evidence="2" id="KW-1133">Transmembrane helix</keyword>
<name>A4HBI9_LEIBR</name>
<dbReference type="PANTHER" id="PTHR33297">
    <property type="entry name" value="AMASTIN-LIKE SURFACE PROTEIN-LIKE PROTEIN-RELATED"/>
    <property type="match status" value="1"/>
</dbReference>
<evidence type="ECO:0000256" key="2">
    <source>
        <dbReference type="SAM" id="Phobius"/>
    </source>
</evidence>
<dbReference type="InterPro" id="IPR009944">
    <property type="entry name" value="Amastin"/>
</dbReference>
<feature type="transmembrane region" description="Helical" evidence="2">
    <location>
        <begin position="271"/>
        <end position="291"/>
    </location>
</feature>
<keyword evidence="5" id="KW-1185">Reference proteome</keyword>
<sequence length="456" mass="49728">MCMSLRVCWCSLGDLATVSALQRWRGGWARRGRGGAARRQRWEGGGANMTARPPPFPRCEWDSRRRPCNSAERRDTKPQAVGPPPLCTVSPCPRCAKRIPALRGGAEAEVREEGSRRGGAWPAGGWQTAPPVLRFCRSSAAGAACLAPAGLLSRLAACVSASGPAAPAVHASHPHVRRGLTALPHLLLSLPPPLPCTLARLSHPFPISPRTRSSTRAVPPRRSPLLPTRPPPPAPSCTASTPASRTQLPTTASSFPVYCGASAKMEWSVGIAVYAVVQLIAFLLVLVGTPIDMYRFRPRYITQNTTVTTLWGVKMGGFNLTNVITSDYLWRRCTNRRDRFRVAQVFAVISIFVYGAAAALGFMMLYCCSVFRLFCLALNIVGALTLCIVWAAVVVTYYVKDNEFCWKESVFSTYGAGFVLLVLAWILDIVNIAFLLLPYTYADLRGSVTRYKSAEE</sequence>
<feature type="region of interest" description="Disordered" evidence="1">
    <location>
        <begin position="207"/>
        <end position="248"/>
    </location>
</feature>
<evidence type="ECO:0000256" key="1">
    <source>
        <dbReference type="SAM" id="MobiDB-lite"/>
    </source>
</evidence>
<keyword evidence="3" id="KW-0732">Signal</keyword>
<feature type="transmembrane region" description="Helical" evidence="2">
    <location>
        <begin position="342"/>
        <end position="365"/>
    </location>
</feature>
<feature type="transmembrane region" description="Helical" evidence="2">
    <location>
        <begin position="371"/>
        <end position="399"/>
    </location>
</feature>
<dbReference type="STRING" id="5660.A4HBI9"/>
<proteinExistence type="predicted"/>
<feature type="transmembrane region" description="Helical" evidence="2">
    <location>
        <begin position="411"/>
        <end position="437"/>
    </location>
</feature>
<feature type="signal peptide" evidence="3">
    <location>
        <begin position="1"/>
        <end position="20"/>
    </location>
</feature>
<organism evidence="4 5">
    <name type="scientific">Leishmania braziliensis</name>
    <dbReference type="NCBI Taxonomy" id="5660"/>
    <lineage>
        <taxon>Eukaryota</taxon>
        <taxon>Discoba</taxon>
        <taxon>Euglenozoa</taxon>
        <taxon>Kinetoplastea</taxon>
        <taxon>Metakinetoplastina</taxon>
        <taxon>Trypanosomatida</taxon>
        <taxon>Trypanosomatidae</taxon>
        <taxon>Leishmaniinae</taxon>
        <taxon>Leishmania</taxon>
        <taxon>Leishmania braziliensis species complex</taxon>
    </lineage>
</organism>
<gene>
    <name evidence="4" type="ORF">LBRM_20_4290</name>
</gene>
<evidence type="ECO:0000313" key="4">
    <source>
        <dbReference type="EMBL" id="CAM38775.1"/>
    </source>
</evidence>
<dbReference type="GeneID" id="5415260"/>
<reference evidence="4 5" key="2">
    <citation type="journal article" date="2011" name="Genome Res.">
        <title>Chromosome and gene copy number variation allow major structural change between species and strains of Leishmania.</title>
        <authorList>
            <person name="Rogers M.B."/>
            <person name="Hilley J.D."/>
            <person name="Dickens N.J."/>
            <person name="Wilkes J."/>
            <person name="Bates P.A."/>
            <person name="Depledge D.P."/>
            <person name="Harris D."/>
            <person name="Her Y."/>
            <person name="Herzyk P."/>
            <person name="Imamura H."/>
            <person name="Otto T.D."/>
            <person name="Sanders M."/>
            <person name="Seeger K."/>
            <person name="Dujardin J.C."/>
            <person name="Berriman M."/>
            <person name="Smith D.F."/>
            <person name="Hertz-Fowler C."/>
            <person name="Mottram J.C."/>
        </authorList>
    </citation>
    <scope>NUCLEOTIDE SEQUENCE [LARGE SCALE GENOMIC DNA]</scope>
    <source>
        <strain evidence="4 5">MHOM/BR/75/M2904</strain>
    </source>
</reference>
<feature type="chain" id="PRO_5002669718" evidence="3">
    <location>
        <begin position="21"/>
        <end position="456"/>
    </location>
</feature>
<dbReference type="PANTHER" id="PTHR33297:SF4">
    <property type="entry name" value="AMASTIN"/>
    <property type="match status" value="1"/>
</dbReference>
<dbReference type="Proteomes" id="UP000007258">
    <property type="component" value="Chromosome 20"/>
</dbReference>
<dbReference type="VEuPathDB" id="TriTrypDB:LbrM.20.4290"/>
<keyword evidence="2" id="KW-0472">Membrane</keyword>